<dbReference type="InterPro" id="IPR004843">
    <property type="entry name" value="Calcineurin-like_PHP"/>
</dbReference>
<keyword evidence="2" id="KW-0378">Hydrolase</keyword>
<dbReference type="Gene3D" id="3.60.21.10">
    <property type="match status" value="1"/>
</dbReference>
<feature type="domain" description="5'-Nucleotidase C-terminal" evidence="4">
    <location>
        <begin position="332"/>
        <end position="488"/>
    </location>
</feature>
<dbReference type="PANTHER" id="PTHR11575:SF6">
    <property type="entry name" value="2',3'-CYCLIC-NUCLEOTIDE 2'-PHOSPHODIESTERASE_3'-NUCLEOTIDASE"/>
    <property type="match status" value="1"/>
</dbReference>
<dbReference type="PANTHER" id="PTHR11575">
    <property type="entry name" value="5'-NUCLEOTIDASE-RELATED"/>
    <property type="match status" value="1"/>
</dbReference>
<keyword evidence="1" id="KW-0732">Signal</keyword>
<evidence type="ECO:0000313" key="5">
    <source>
        <dbReference type="EMBL" id="GGG00242.1"/>
    </source>
</evidence>
<dbReference type="PRINTS" id="PR01607">
    <property type="entry name" value="APYRASEFAMLY"/>
</dbReference>
<comment type="caution">
    <text evidence="5">The sequence shown here is derived from an EMBL/GenBank/DDBJ whole genome shotgun (WGS) entry which is preliminary data.</text>
</comment>
<evidence type="ECO:0000313" key="6">
    <source>
        <dbReference type="Proteomes" id="UP000608420"/>
    </source>
</evidence>
<dbReference type="InterPro" id="IPR029052">
    <property type="entry name" value="Metallo-depent_PP-like"/>
</dbReference>
<dbReference type="RefSeq" id="WP_120463919.1">
    <property type="nucleotide sequence ID" value="NZ_BMIW01000014.1"/>
</dbReference>
<organism evidence="5 6">
    <name type="scientific">Paenibacillus aceti</name>
    <dbReference type="NCBI Taxonomy" id="1820010"/>
    <lineage>
        <taxon>Bacteria</taxon>
        <taxon>Bacillati</taxon>
        <taxon>Bacillota</taxon>
        <taxon>Bacilli</taxon>
        <taxon>Bacillales</taxon>
        <taxon>Paenibacillaceae</taxon>
        <taxon>Paenibacillus</taxon>
    </lineage>
</organism>
<evidence type="ECO:0000256" key="2">
    <source>
        <dbReference type="RuleBase" id="RU362119"/>
    </source>
</evidence>
<dbReference type="SUPFAM" id="SSF55816">
    <property type="entry name" value="5'-nucleotidase (syn. UDP-sugar hydrolase), C-terminal domain"/>
    <property type="match status" value="1"/>
</dbReference>
<gene>
    <name evidence="5" type="primary">cpdC</name>
    <name evidence="5" type="ORF">GCM10010913_22560</name>
</gene>
<dbReference type="InterPro" id="IPR008334">
    <property type="entry name" value="5'-Nucleotdase_C"/>
</dbReference>
<evidence type="ECO:0000259" key="3">
    <source>
        <dbReference type="Pfam" id="PF00149"/>
    </source>
</evidence>
<evidence type="ECO:0000259" key="4">
    <source>
        <dbReference type="Pfam" id="PF02872"/>
    </source>
</evidence>
<sequence length="536" mass="60343">MEKRHELTWEMLVSSDIHGHIYPTDYRAQDECQFGLAKLATLIRRERETHPDLLLLDNGDLIQGTPLSAYFVKNKQGVHPTIEVLNLLEYDAAVPGNHEFNYGLSTLYQVIEDSHFPWLSAGITIKGVGKPAFGQPYITKLLDNGLKIAVLGVTTHYIPNWENPRHITGLEFADALETVRFWVPMIRREERPDLLVVAYHGGFERDLWTGEPVERLTGENQAYAMCTEVEGIDILITGHQHRSLAGEVNGVTVVQPGCLGQALGRISVSFIRGESGGWELTDKRAELLLLDESVEPDQQVLDLCLEIEQETQAWLDEPIGMVQGDMRVPGVLACRLGDHPFIEFINRVQMEASGAEVSNTALLNEQSQGFQGEITRRDVLANFIYPNTLAVLRLTGRDVRAALEQTANYWQLGADGELQVNPAYLEPKPQHYNYDMWEGIEYELDISRPVGERVVKLNYKGTALTDEQELDVVMNSYRAGGGGDYEMYHGKPVVREITIDMADLVTEYITEHRVIQANCNNNWRVRVQQASKASNS</sequence>
<reference evidence="6" key="1">
    <citation type="journal article" date="2019" name="Int. J. Syst. Evol. Microbiol.">
        <title>The Global Catalogue of Microorganisms (GCM) 10K type strain sequencing project: providing services to taxonomists for standard genome sequencing and annotation.</title>
        <authorList>
            <consortium name="The Broad Institute Genomics Platform"/>
            <consortium name="The Broad Institute Genome Sequencing Center for Infectious Disease"/>
            <person name="Wu L."/>
            <person name="Ma J."/>
        </authorList>
    </citation>
    <scope>NUCLEOTIDE SEQUENCE [LARGE SCALE GENOMIC DNA]</scope>
    <source>
        <strain evidence="6">CGMCC 1.15420</strain>
    </source>
</reference>
<dbReference type="Pfam" id="PF02872">
    <property type="entry name" value="5_nucleotid_C"/>
    <property type="match status" value="1"/>
</dbReference>
<evidence type="ECO:0000256" key="1">
    <source>
        <dbReference type="ARBA" id="ARBA00022729"/>
    </source>
</evidence>
<dbReference type="SUPFAM" id="SSF56300">
    <property type="entry name" value="Metallo-dependent phosphatases"/>
    <property type="match status" value="1"/>
</dbReference>
<proteinExistence type="inferred from homology"/>
<name>A0ABQ1VV60_9BACL</name>
<keyword evidence="2" id="KW-0547">Nucleotide-binding</keyword>
<dbReference type="EMBL" id="BMIW01000014">
    <property type="protein sequence ID" value="GGG00242.1"/>
    <property type="molecule type" value="Genomic_DNA"/>
</dbReference>
<dbReference type="Gene3D" id="3.90.780.10">
    <property type="entry name" value="5'-Nucleotidase, C-terminal domain"/>
    <property type="match status" value="1"/>
</dbReference>
<comment type="similarity">
    <text evidence="2">Belongs to the 5'-nucleotidase family.</text>
</comment>
<dbReference type="Pfam" id="PF00149">
    <property type="entry name" value="Metallophos"/>
    <property type="match status" value="1"/>
</dbReference>
<dbReference type="Proteomes" id="UP000608420">
    <property type="component" value="Unassembled WGS sequence"/>
</dbReference>
<protein>
    <submittedName>
        <fullName evidence="5">2',3'-cyclic-nucleotide 2'-phosphodiesterase</fullName>
    </submittedName>
</protein>
<feature type="domain" description="Calcineurin-like phosphoesterase" evidence="3">
    <location>
        <begin position="12"/>
        <end position="242"/>
    </location>
</feature>
<dbReference type="InterPro" id="IPR036907">
    <property type="entry name" value="5'-Nucleotdase_C_sf"/>
</dbReference>
<accession>A0ABQ1VV60</accession>
<keyword evidence="6" id="KW-1185">Reference proteome</keyword>
<dbReference type="InterPro" id="IPR006179">
    <property type="entry name" value="5_nucleotidase/apyrase"/>
</dbReference>